<evidence type="ECO:0000313" key="1">
    <source>
        <dbReference type="EMBL" id="CAF5000889.1"/>
    </source>
</evidence>
<reference evidence="1" key="1">
    <citation type="submission" date="2021-02" db="EMBL/GenBank/DDBJ databases">
        <authorList>
            <person name="Nowell W R."/>
        </authorList>
    </citation>
    <scope>NUCLEOTIDE SEQUENCE</scope>
</reference>
<gene>
    <name evidence="1" type="ORF">GIL414_LOCUS57230</name>
</gene>
<dbReference type="Proteomes" id="UP000681720">
    <property type="component" value="Unassembled WGS sequence"/>
</dbReference>
<feature type="non-terminal residue" evidence="1">
    <location>
        <position position="77"/>
    </location>
</feature>
<evidence type="ECO:0000313" key="2">
    <source>
        <dbReference type="Proteomes" id="UP000681720"/>
    </source>
</evidence>
<dbReference type="AlphaFoldDB" id="A0A8S3DSN5"/>
<organism evidence="1 2">
    <name type="scientific">Rotaria magnacalcarata</name>
    <dbReference type="NCBI Taxonomy" id="392030"/>
    <lineage>
        <taxon>Eukaryota</taxon>
        <taxon>Metazoa</taxon>
        <taxon>Spiralia</taxon>
        <taxon>Gnathifera</taxon>
        <taxon>Rotifera</taxon>
        <taxon>Eurotatoria</taxon>
        <taxon>Bdelloidea</taxon>
        <taxon>Philodinida</taxon>
        <taxon>Philodinidae</taxon>
        <taxon>Rotaria</taxon>
    </lineage>
</organism>
<name>A0A8S3DSN5_9BILA</name>
<sequence length="77" mass="8942">MSESIKLKNLLKKIKPSIQLEVRKKKPTSTAEFLEYDKEVEELFQLSNIIVDNNNNNNSNTCKYQQFPITSNYSLST</sequence>
<comment type="caution">
    <text evidence="1">The sequence shown here is derived from an EMBL/GenBank/DDBJ whole genome shotgun (WGS) entry which is preliminary data.</text>
</comment>
<dbReference type="EMBL" id="CAJOBJ010207311">
    <property type="protein sequence ID" value="CAF5000889.1"/>
    <property type="molecule type" value="Genomic_DNA"/>
</dbReference>
<accession>A0A8S3DSN5</accession>
<protein>
    <submittedName>
        <fullName evidence="1">Uncharacterized protein</fullName>
    </submittedName>
</protein>
<proteinExistence type="predicted"/>